<evidence type="ECO:0000313" key="7">
    <source>
        <dbReference type="EMBL" id="CAE1245788.1"/>
    </source>
</evidence>
<accession>A0A812BQB9</accession>
<keyword evidence="4" id="KW-0472">Membrane</keyword>
<evidence type="ECO:0000256" key="1">
    <source>
        <dbReference type="ARBA" id="ARBA00004173"/>
    </source>
</evidence>
<dbReference type="OrthoDB" id="6369905at2759"/>
<evidence type="ECO:0000259" key="5">
    <source>
        <dbReference type="Pfam" id="PF00675"/>
    </source>
</evidence>
<gene>
    <name evidence="7" type="ORF">SPHA_24869</name>
</gene>
<keyword evidence="8" id="KW-1185">Reference proteome</keyword>
<protein>
    <submittedName>
        <fullName evidence="7">QCR2</fullName>
    </submittedName>
</protein>
<dbReference type="FunFam" id="3.30.830.10:FF:000039">
    <property type="entry name" value="Ubiquinol-cytochrome c reductase core subunit 2"/>
    <property type="match status" value="1"/>
</dbReference>
<keyword evidence="3" id="KW-0496">Mitochondrion</keyword>
<comment type="subcellular location">
    <subcellularLocation>
        <location evidence="1">Mitochondrion</location>
    </subcellularLocation>
</comment>
<evidence type="ECO:0000256" key="2">
    <source>
        <dbReference type="ARBA" id="ARBA00022946"/>
    </source>
</evidence>
<dbReference type="InterPro" id="IPR011249">
    <property type="entry name" value="Metalloenz_LuxS/M16"/>
</dbReference>
<dbReference type="Gene3D" id="3.30.830.10">
    <property type="entry name" value="Metalloenzyme, LuxS/M16 peptidase-like"/>
    <property type="match status" value="2"/>
</dbReference>
<dbReference type="Proteomes" id="UP000597762">
    <property type="component" value="Unassembled WGS sequence"/>
</dbReference>
<dbReference type="PANTHER" id="PTHR11851">
    <property type="entry name" value="METALLOPROTEASE"/>
    <property type="match status" value="1"/>
</dbReference>
<evidence type="ECO:0000313" key="8">
    <source>
        <dbReference type="Proteomes" id="UP000597762"/>
    </source>
</evidence>
<dbReference type="GO" id="GO:0016020">
    <property type="term" value="C:membrane"/>
    <property type="evidence" value="ECO:0007669"/>
    <property type="project" value="UniProtKB-ARBA"/>
</dbReference>
<feature type="domain" description="Peptidase M16 C-terminal" evidence="6">
    <location>
        <begin position="247"/>
        <end position="431"/>
    </location>
</feature>
<comment type="caution">
    <text evidence="7">The sequence shown here is derived from an EMBL/GenBank/DDBJ whole genome shotgun (WGS) entry which is preliminary data.</text>
</comment>
<dbReference type="EMBL" id="CAHIKZ030000936">
    <property type="protein sequence ID" value="CAE1245788.1"/>
    <property type="molecule type" value="Genomic_DNA"/>
</dbReference>
<evidence type="ECO:0000256" key="3">
    <source>
        <dbReference type="ARBA" id="ARBA00023128"/>
    </source>
</evidence>
<dbReference type="GO" id="GO:0005739">
    <property type="term" value="C:mitochondrion"/>
    <property type="evidence" value="ECO:0007669"/>
    <property type="project" value="UniProtKB-SubCell"/>
</dbReference>
<evidence type="ECO:0000256" key="4">
    <source>
        <dbReference type="SAM" id="Phobius"/>
    </source>
</evidence>
<keyword evidence="2" id="KW-0809">Transit peptide</keyword>
<sequence>MEHLDFRFSFLHQLLIREVSKVKPSFETFPDLAKNVTSLLQRMASKVCRGFLRPLKGRLMGTQAAAAARKDTRETGMLLPYYDPMITKLPNGLLVASLENFAPISRIAVVVNAGSRFETGDNLGVTHMLRVFAGMGTKDSTAFGLTRTMQQSGANYTCSANREFMTYQVDCIRDELDGLIPLINNVINKPAFKPWEVSDLQKQLALDRALFQSQYPVCVSELLHEAAFRTTLGISVCAPQHMIGHYTPEMLEEYVQNFYTVDRMAIVGVGVDHDHLVGLCSSFKPNPSSGISTQKAKYAGGEIRVNNGNGLVTAALATEGPCINGRTKRLPSKDLLPACILQMAMGTGPFIKYSNNTEVSRLGKAAASVTSSPFGISCISGAYSDGGIFGFSATTNKDDIGKVLKAAFQEFAQITKIGIKPEEINRAKNQLKAAVLMQAEHTDMILEDMGQQLLMAGGLADVDAFIDQIDMITAEDVNLVAKKIINGKPSMAAIGDLSKTPYLDELYKAVCEEGGGHCWGDKTFDLFPTPTPVLIVLTPFSCLLCSFFSLPFPISGLLSPSISSPHTPLFLFLFPFFIPSSFSLLLCLPHCSLSLLFLPLSLLLLFFPSFPHLTMPFTFSHYTQGELEKFLA</sequence>
<reference evidence="7" key="1">
    <citation type="submission" date="2021-01" db="EMBL/GenBank/DDBJ databases">
        <authorList>
            <person name="Li R."/>
            <person name="Bekaert M."/>
        </authorList>
    </citation>
    <scope>NUCLEOTIDE SEQUENCE</scope>
    <source>
        <strain evidence="7">Farmed</strain>
    </source>
</reference>
<dbReference type="Pfam" id="PF05193">
    <property type="entry name" value="Peptidase_M16_C"/>
    <property type="match status" value="1"/>
</dbReference>
<feature type="transmembrane region" description="Helical" evidence="4">
    <location>
        <begin position="595"/>
        <end position="613"/>
    </location>
</feature>
<dbReference type="InterPro" id="IPR050361">
    <property type="entry name" value="MPP/UQCRC_Complex"/>
</dbReference>
<dbReference type="AlphaFoldDB" id="A0A812BQB9"/>
<evidence type="ECO:0000259" key="6">
    <source>
        <dbReference type="Pfam" id="PF05193"/>
    </source>
</evidence>
<proteinExistence type="predicted"/>
<dbReference type="Pfam" id="PF00675">
    <property type="entry name" value="Peptidase_M16"/>
    <property type="match status" value="1"/>
</dbReference>
<dbReference type="GO" id="GO:0046872">
    <property type="term" value="F:metal ion binding"/>
    <property type="evidence" value="ECO:0007669"/>
    <property type="project" value="InterPro"/>
</dbReference>
<dbReference type="SUPFAM" id="SSF63411">
    <property type="entry name" value="LuxS/MPP-like metallohydrolase"/>
    <property type="match status" value="2"/>
</dbReference>
<keyword evidence="4" id="KW-1133">Transmembrane helix</keyword>
<feature type="transmembrane region" description="Helical" evidence="4">
    <location>
        <begin position="569"/>
        <end position="588"/>
    </location>
</feature>
<dbReference type="InterPro" id="IPR007863">
    <property type="entry name" value="Peptidase_M16_C"/>
</dbReference>
<keyword evidence="4" id="KW-0812">Transmembrane</keyword>
<dbReference type="InterPro" id="IPR011765">
    <property type="entry name" value="Pept_M16_N"/>
</dbReference>
<organism evidence="7 8">
    <name type="scientific">Acanthosepion pharaonis</name>
    <name type="common">Pharaoh cuttlefish</name>
    <name type="synonym">Sepia pharaonis</name>
    <dbReference type="NCBI Taxonomy" id="158019"/>
    <lineage>
        <taxon>Eukaryota</taxon>
        <taxon>Metazoa</taxon>
        <taxon>Spiralia</taxon>
        <taxon>Lophotrochozoa</taxon>
        <taxon>Mollusca</taxon>
        <taxon>Cephalopoda</taxon>
        <taxon>Coleoidea</taxon>
        <taxon>Decapodiformes</taxon>
        <taxon>Sepiida</taxon>
        <taxon>Sepiina</taxon>
        <taxon>Sepiidae</taxon>
        <taxon>Acanthosepion</taxon>
    </lineage>
</organism>
<dbReference type="FunFam" id="3.30.830.10:FF:000021">
    <property type="entry name" value="Cytochrome b-c1 complex subunit 2"/>
    <property type="match status" value="1"/>
</dbReference>
<feature type="domain" description="Peptidase M16 N-terminal" evidence="5">
    <location>
        <begin position="95"/>
        <end position="239"/>
    </location>
</feature>
<name>A0A812BQB9_ACAPH</name>
<dbReference type="PANTHER" id="PTHR11851:SF226">
    <property type="entry name" value="CYTOCHROME B-C1 COMPLEX SUBUNIT 2, MITOCHONDRIAL"/>
    <property type="match status" value="1"/>
</dbReference>